<keyword evidence="3 4" id="KW-0408">Iron</keyword>
<accession>S2D853</accession>
<dbReference type="GO" id="GO:0009055">
    <property type="term" value="F:electron transfer activity"/>
    <property type="evidence" value="ECO:0007669"/>
    <property type="project" value="InterPro"/>
</dbReference>
<feature type="signal peptide" evidence="5">
    <location>
        <begin position="1"/>
        <end position="23"/>
    </location>
</feature>
<dbReference type="InterPro" id="IPR009056">
    <property type="entry name" value="Cyt_c-like_dom"/>
</dbReference>
<dbReference type="InterPro" id="IPR051459">
    <property type="entry name" value="Cytochrome_c-type_DH"/>
</dbReference>
<evidence type="ECO:0000313" key="7">
    <source>
        <dbReference type="EMBL" id="EOZ93250.1"/>
    </source>
</evidence>
<evidence type="ECO:0000256" key="4">
    <source>
        <dbReference type="PROSITE-ProRule" id="PRU00433"/>
    </source>
</evidence>
<keyword evidence="2 4" id="KW-0479">Metal-binding</keyword>
<dbReference type="EMBL" id="ALWO02000047">
    <property type="protein sequence ID" value="EOZ93250.1"/>
    <property type="molecule type" value="Genomic_DNA"/>
</dbReference>
<proteinExistence type="predicted"/>
<dbReference type="GO" id="GO:0046872">
    <property type="term" value="F:metal ion binding"/>
    <property type="evidence" value="ECO:0007669"/>
    <property type="project" value="UniProtKB-KW"/>
</dbReference>
<sequence length="152" mass="16905">MSKNSICLTLLILIFASCGQSKTSNENTLATIKDTKILQYAIEGKVLYENYCANCHQKDGTGLGKLIPPLNPSDYMLADIGRTARIIKHGQKGEIEVNGVKYDQVMPSNPRLTNMEIAQIMTYIYNIWGNKEGVIDANRVGDYLQEKSTAED</sequence>
<dbReference type="PANTHER" id="PTHR35008">
    <property type="entry name" value="BLL4482 PROTEIN-RELATED"/>
    <property type="match status" value="1"/>
</dbReference>
<keyword evidence="7" id="KW-0560">Oxidoreductase</keyword>
<dbReference type="PANTHER" id="PTHR35008:SF8">
    <property type="entry name" value="ALCOHOL DEHYDROGENASE CYTOCHROME C SUBUNIT"/>
    <property type="match status" value="1"/>
</dbReference>
<dbReference type="GO" id="GO:0020037">
    <property type="term" value="F:heme binding"/>
    <property type="evidence" value="ECO:0007669"/>
    <property type="project" value="InterPro"/>
</dbReference>
<feature type="domain" description="Cytochrome c" evidence="6">
    <location>
        <begin position="39"/>
        <end position="128"/>
    </location>
</feature>
<dbReference type="Proteomes" id="UP000006073">
    <property type="component" value="Unassembled WGS sequence"/>
</dbReference>
<dbReference type="RefSeq" id="WP_009035417.1">
    <property type="nucleotide sequence ID" value="NZ_ALWO02000047.1"/>
</dbReference>
<organism evidence="7 8">
    <name type="scientific">Indibacter alkaliphilus (strain CCUG 57479 / KCTC 22604 / LW1)</name>
    <dbReference type="NCBI Taxonomy" id="1189612"/>
    <lineage>
        <taxon>Bacteria</taxon>
        <taxon>Pseudomonadati</taxon>
        <taxon>Bacteroidota</taxon>
        <taxon>Cytophagia</taxon>
        <taxon>Cytophagales</taxon>
        <taxon>Cyclobacteriaceae</taxon>
    </lineage>
</organism>
<dbReference type="eggNOG" id="COG2010">
    <property type="taxonomic scope" value="Bacteria"/>
</dbReference>
<keyword evidence="5" id="KW-0732">Signal</keyword>
<name>S2D853_INDAL</name>
<dbReference type="STRING" id="1189612.A33Q_3840"/>
<dbReference type="PROSITE" id="PS51257">
    <property type="entry name" value="PROKAR_LIPOPROTEIN"/>
    <property type="match status" value="1"/>
</dbReference>
<dbReference type="OrthoDB" id="9811395at2"/>
<dbReference type="Pfam" id="PF00034">
    <property type="entry name" value="Cytochrom_C"/>
    <property type="match status" value="1"/>
</dbReference>
<dbReference type="Gene3D" id="1.10.760.10">
    <property type="entry name" value="Cytochrome c-like domain"/>
    <property type="match status" value="1"/>
</dbReference>
<dbReference type="PROSITE" id="PS51007">
    <property type="entry name" value="CYTC"/>
    <property type="match status" value="1"/>
</dbReference>
<feature type="chain" id="PRO_5004507764" evidence="5">
    <location>
        <begin position="24"/>
        <end position="152"/>
    </location>
</feature>
<evidence type="ECO:0000256" key="5">
    <source>
        <dbReference type="SAM" id="SignalP"/>
    </source>
</evidence>
<evidence type="ECO:0000256" key="3">
    <source>
        <dbReference type="ARBA" id="ARBA00023004"/>
    </source>
</evidence>
<comment type="caution">
    <text evidence="7">The sequence shown here is derived from an EMBL/GenBank/DDBJ whole genome shotgun (WGS) entry which is preliminary data.</text>
</comment>
<dbReference type="EC" id="1.7.2.1" evidence="7"/>
<keyword evidence="1 4" id="KW-0349">Heme</keyword>
<dbReference type="InterPro" id="IPR036909">
    <property type="entry name" value="Cyt_c-like_dom_sf"/>
</dbReference>
<evidence type="ECO:0000256" key="1">
    <source>
        <dbReference type="ARBA" id="ARBA00022617"/>
    </source>
</evidence>
<dbReference type="SUPFAM" id="SSF46626">
    <property type="entry name" value="Cytochrome c"/>
    <property type="match status" value="1"/>
</dbReference>
<keyword evidence="8" id="KW-1185">Reference proteome</keyword>
<protein>
    <submittedName>
        <fullName evidence="7">Copper-containing nitrite reductase</fullName>
        <ecNumber evidence="7">1.7.2.1</ecNumber>
    </submittedName>
</protein>
<evidence type="ECO:0000256" key="2">
    <source>
        <dbReference type="ARBA" id="ARBA00022723"/>
    </source>
</evidence>
<dbReference type="AlphaFoldDB" id="S2D853"/>
<evidence type="ECO:0000259" key="6">
    <source>
        <dbReference type="PROSITE" id="PS51007"/>
    </source>
</evidence>
<reference evidence="7 8" key="1">
    <citation type="journal article" date="2013" name="Genome Announc.">
        <title>Draft Genome Sequence of Indibacter alkaliphilus Strain LW1T, Isolated from Lonar Lake, a Haloalkaline Lake in the Buldana District of Maharashtra, India.</title>
        <authorList>
            <person name="Singh A."/>
            <person name="Kumar Jangir P."/>
            <person name="Sharma R."/>
            <person name="Singh A."/>
            <person name="Kumar Pinnaka A."/>
            <person name="Shivaji S."/>
        </authorList>
    </citation>
    <scope>NUCLEOTIDE SEQUENCE [LARGE SCALE GENOMIC DNA]</scope>
    <source>
        <strain evidence="8">CCUG 57479 / KCTC 22604 / LW1</strain>
    </source>
</reference>
<evidence type="ECO:0000313" key="8">
    <source>
        <dbReference type="Proteomes" id="UP000006073"/>
    </source>
</evidence>
<dbReference type="GO" id="GO:0050421">
    <property type="term" value="F:nitrite reductase (NO-forming) activity"/>
    <property type="evidence" value="ECO:0007669"/>
    <property type="project" value="UniProtKB-EC"/>
</dbReference>
<gene>
    <name evidence="7" type="ORF">A33Q_3840</name>
</gene>